<feature type="region of interest" description="Disordered" evidence="1">
    <location>
        <begin position="1"/>
        <end position="42"/>
    </location>
</feature>
<name>A0A0G1BPQ3_9BACT</name>
<dbReference type="AlphaFoldDB" id="A0A0G1BPQ3"/>
<feature type="compositionally biased region" description="Basic and acidic residues" evidence="1">
    <location>
        <begin position="26"/>
        <end position="37"/>
    </location>
</feature>
<gene>
    <name evidence="2" type="ORF">UV12_C0002G0090</name>
</gene>
<dbReference type="Proteomes" id="UP000034704">
    <property type="component" value="Unassembled WGS sequence"/>
</dbReference>
<evidence type="ECO:0000313" key="3">
    <source>
        <dbReference type="Proteomes" id="UP000034704"/>
    </source>
</evidence>
<evidence type="ECO:0000256" key="1">
    <source>
        <dbReference type="SAM" id="MobiDB-lite"/>
    </source>
</evidence>
<feature type="compositionally biased region" description="Basic and acidic residues" evidence="1">
    <location>
        <begin position="1"/>
        <end position="10"/>
    </location>
</feature>
<reference evidence="2 3" key="1">
    <citation type="journal article" date="2015" name="Nature">
        <title>rRNA introns, odd ribosomes, and small enigmatic genomes across a large radiation of phyla.</title>
        <authorList>
            <person name="Brown C.T."/>
            <person name="Hug L.A."/>
            <person name="Thomas B.C."/>
            <person name="Sharon I."/>
            <person name="Castelle C.J."/>
            <person name="Singh A."/>
            <person name="Wilkins M.J."/>
            <person name="Williams K.H."/>
            <person name="Banfield J.F."/>
        </authorList>
    </citation>
    <scope>NUCLEOTIDE SEQUENCE [LARGE SCALE GENOMIC DNA]</scope>
</reference>
<sequence>MKHLVEKQIDNEATGGFSGTRSTDTPNKEIRLGRTSEDSPGVGAFTAEMIDSERAFAKREGTEKWDSSKFEDRDEAEIKRRIYNLKERRPLPQKEKEELEELYFELGKIKESRGKRRAKPELSTEQRDLLRETIGQVNATREEHASLRSSGDIMSLNDKLANNIDKLKNITSELGGVDGSEMRDAKKLLDSLRVEKRNLEDLATGYKPSGSLTREQFLVQKLVEATQSRGDAHSNEIKKVAPSIFELDIANKTMQKDMDRLSVQDKAGSAILNETPFEEKNMKQELPPLEFTHTDEQPKEKESFSPIELREKEIIERQKEIANKTDIASIEEKVELEKELSSIAKRLEENASEAIISHGKQGSDVAKIILEERVRIIEGGEEPVAKFINADEGTAEPVGMPTNSSEAITKMESKAISIIDKLDKKVEARAEKIGALDKVRAVGKKWNSLPRHYKLLFTAGLVLSGTGAAIVGSAVAGGAVATLAAGSRALAGAGLFASFEELMRRSHERKIGEPITEATAARQAVLAGTLAILMVSMLPAAMHNVLEGTGATEVLASAKITGATEPTGEKHLSPILPDELLNNALSSENKGLSEIAQAMQTGDVEAVRLTEETLGITHEEALRLIDERKIVTQLETPASANLSDQASYIETAKAGDSVWKMSSEQLKAHYGEKFTGLPEDQQTRIIDAIKDRIVKHPELIGLEDADKLAVGQSVDFGGILNDMEFMDAQFSDVEQVATQEDLHDTTTSATIEQPKQGEWLNQFNARLAERMTADEAQAFGNEIGKALAVNDMEKVFEIEGKMGITHDEFLRLVEETKKIEGAPKVNIPEAPIQDVLISEAETVTAEVGKLLQEPNTEPQVSTPKDPQVLAFADKQVHEHVNSMFGTRGFLGFGSETGIDSAHWKHPQVGFSTKTVGEIMTAEPKVLYEDGSKHFGIEDSSATEKMRDYLKALFKETGLQPKQGITVENYIKDAEAIKIGKLMNKA</sequence>
<dbReference type="STRING" id="1618756.UV12_C0002G0090"/>
<protein>
    <submittedName>
        <fullName evidence="2">Uncharacterized protein</fullName>
    </submittedName>
</protein>
<dbReference type="EMBL" id="LCDG01000002">
    <property type="protein sequence ID" value="KKS48241.1"/>
    <property type="molecule type" value="Genomic_DNA"/>
</dbReference>
<comment type="caution">
    <text evidence="2">The sequence shown here is derived from an EMBL/GenBank/DDBJ whole genome shotgun (WGS) entry which is preliminary data.</text>
</comment>
<evidence type="ECO:0000313" key="2">
    <source>
        <dbReference type="EMBL" id="KKS48241.1"/>
    </source>
</evidence>
<organism evidence="2 3">
    <name type="scientific">Candidatus Nomurabacteria bacterium GW2011_GWC2_42_20</name>
    <dbReference type="NCBI Taxonomy" id="1618756"/>
    <lineage>
        <taxon>Bacteria</taxon>
        <taxon>Candidatus Nomuraibacteriota</taxon>
    </lineage>
</organism>
<accession>A0A0G1BPQ3</accession>
<proteinExistence type="predicted"/>